<dbReference type="Proteomes" id="UP000015503">
    <property type="component" value="Chromosome"/>
</dbReference>
<name>S6AH12_METRE</name>
<feature type="transmembrane region" description="Helical" evidence="3">
    <location>
        <begin position="88"/>
        <end position="106"/>
    </location>
</feature>
<evidence type="ECO:0000256" key="1">
    <source>
        <dbReference type="ARBA" id="ARBA00012528"/>
    </source>
</evidence>
<dbReference type="SMART" id="SM00267">
    <property type="entry name" value="GGDEF"/>
    <property type="match status" value="1"/>
</dbReference>
<protein>
    <recommendedName>
        <fullName evidence="1">diguanylate cyclase</fullName>
        <ecNumber evidence="1">2.7.7.65</ecNumber>
    </recommendedName>
</protein>
<sequence length="357" mass="40524">MFHTVEAQLSHQVVTPELRAEFRQHDFERLRTFCLLVFCVSIGLWFFIDVLVSFEGGQGFTPKSILFLALLGGLTCCVPFIRRARSFYLLNLLYVGVYCFSSRLVIEGMPEVVQPLWLTLTASSVVFLASVMPQNHYSYFGIQAVTWLVLNPFSDGVAGLELEDSLIFFYVLFFLGMTVYTYLRLTQGKLNNFLMARLLMEQAYLDALTRIPNRRAFISQTTERLEKSEPGQRRYLAMVDIDFFKKINDSYGHDIGDEVLQRVAGNLRDGLEGFEFARLGGEEFGIYLWDLSPEEAGQLMENLLRAVREAPTSHPATISIGLARLADGDTLNQALIKADQALYQSKHNGRDRSTYAP</sequence>
<organism evidence="5 6">
    <name type="scientific">Metapseudomonas resinovorans NBRC 106553</name>
    <dbReference type="NCBI Taxonomy" id="1245471"/>
    <lineage>
        <taxon>Bacteria</taxon>
        <taxon>Pseudomonadati</taxon>
        <taxon>Pseudomonadota</taxon>
        <taxon>Gammaproteobacteria</taxon>
        <taxon>Pseudomonadales</taxon>
        <taxon>Pseudomonadaceae</taxon>
        <taxon>Metapseudomonas</taxon>
    </lineage>
</organism>
<dbReference type="PANTHER" id="PTHR45138:SF9">
    <property type="entry name" value="DIGUANYLATE CYCLASE DGCM-RELATED"/>
    <property type="match status" value="1"/>
</dbReference>
<reference evidence="5 6" key="1">
    <citation type="journal article" date="2013" name="Genome Announc.">
        <title>Complete Genome Sequence of the Carbazole Degrader Pseudomonas resinovorans Strain CA10 (NBRC 106553).</title>
        <authorList>
            <person name="Shintani M."/>
            <person name="Hosoyama A."/>
            <person name="Ohji S."/>
            <person name="Tsuchikane K."/>
            <person name="Takarada H."/>
            <person name="Yamazoe A."/>
            <person name="Fujita N."/>
            <person name="Nojiri H."/>
        </authorList>
    </citation>
    <scope>NUCLEOTIDE SEQUENCE [LARGE SCALE GENOMIC DNA]</scope>
    <source>
        <strain evidence="5 6">NBRC 106553</strain>
    </source>
</reference>
<dbReference type="EMBL" id="AP013068">
    <property type="protein sequence ID" value="BAN47485.1"/>
    <property type="molecule type" value="Genomic_DNA"/>
</dbReference>
<keyword evidence="3" id="KW-0472">Membrane</keyword>
<feature type="transmembrane region" description="Helical" evidence="3">
    <location>
        <begin position="33"/>
        <end position="52"/>
    </location>
</feature>
<dbReference type="GO" id="GO:0005886">
    <property type="term" value="C:plasma membrane"/>
    <property type="evidence" value="ECO:0007669"/>
    <property type="project" value="TreeGrafter"/>
</dbReference>
<evidence type="ECO:0000313" key="6">
    <source>
        <dbReference type="Proteomes" id="UP000015503"/>
    </source>
</evidence>
<dbReference type="eggNOG" id="COG3706">
    <property type="taxonomic scope" value="Bacteria"/>
</dbReference>
<dbReference type="InterPro" id="IPR043128">
    <property type="entry name" value="Rev_trsase/Diguanyl_cyclase"/>
</dbReference>
<dbReference type="GO" id="GO:0043709">
    <property type="term" value="P:cell adhesion involved in single-species biofilm formation"/>
    <property type="evidence" value="ECO:0007669"/>
    <property type="project" value="TreeGrafter"/>
</dbReference>
<dbReference type="STRING" id="1245471.PCA10_17530"/>
<dbReference type="PATRIC" id="fig|1245471.3.peg.1777"/>
<evidence type="ECO:0000256" key="2">
    <source>
        <dbReference type="ARBA" id="ARBA00034247"/>
    </source>
</evidence>
<comment type="catalytic activity">
    <reaction evidence="2">
        <text>2 GTP = 3',3'-c-di-GMP + 2 diphosphate</text>
        <dbReference type="Rhea" id="RHEA:24898"/>
        <dbReference type="ChEBI" id="CHEBI:33019"/>
        <dbReference type="ChEBI" id="CHEBI:37565"/>
        <dbReference type="ChEBI" id="CHEBI:58805"/>
        <dbReference type="EC" id="2.7.7.65"/>
    </reaction>
</comment>
<dbReference type="AlphaFoldDB" id="S6AH12"/>
<proteinExistence type="predicted"/>
<accession>S6AH12</accession>
<dbReference type="InterPro" id="IPR050469">
    <property type="entry name" value="Diguanylate_Cyclase"/>
</dbReference>
<dbReference type="OrthoDB" id="9812260at2"/>
<dbReference type="GO" id="GO:0052621">
    <property type="term" value="F:diguanylate cyclase activity"/>
    <property type="evidence" value="ECO:0007669"/>
    <property type="project" value="UniProtKB-EC"/>
</dbReference>
<gene>
    <name evidence="5" type="ORF">PCA10_17530</name>
</gene>
<dbReference type="GO" id="GO:1902201">
    <property type="term" value="P:negative regulation of bacterial-type flagellum-dependent cell motility"/>
    <property type="evidence" value="ECO:0007669"/>
    <property type="project" value="TreeGrafter"/>
</dbReference>
<dbReference type="EC" id="2.7.7.65" evidence="1"/>
<feature type="transmembrane region" description="Helical" evidence="3">
    <location>
        <begin position="166"/>
        <end position="185"/>
    </location>
</feature>
<feature type="domain" description="GGDEF" evidence="4">
    <location>
        <begin position="232"/>
        <end position="357"/>
    </location>
</feature>
<dbReference type="NCBIfam" id="TIGR00254">
    <property type="entry name" value="GGDEF"/>
    <property type="match status" value="1"/>
</dbReference>
<dbReference type="PANTHER" id="PTHR45138">
    <property type="entry name" value="REGULATORY COMPONENTS OF SENSORY TRANSDUCTION SYSTEM"/>
    <property type="match status" value="1"/>
</dbReference>
<dbReference type="Pfam" id="PF00990">
    <property type="entry name" value="GGDEF"/>
    <property type="match status" value="1"/>
</dbReference>
<evidence type="ECO:0000256" key="3">
    <source>
        <dbReference type="SAM" id="Phobius"/>
    </source>
</evidence>
<keyword evidence="3" id="KW-1133">Transmembrane helix</keyword>
<evidence type="ECO:0000259" key="4">
    <source>
        <dbReference type="PROSITE" id="PS50887"/>
    </source>
</evidence>
<dbReference type="InterPro" id="IPR000160">
    <property type="entry name" value="GGDEF_dom"/>
</dbReference>
<keyword evidence="6" id="KW-1185">Reference proteome</keyword>
<dbReference type="CDD" id="cd01949">
    <property type="entry name" value="GGDEF"/>
    <property type="match status" value="1"/>
</dbReference>
<keyword evidence="3" id="KW-0812">Transmembrane</keyword>
<dbReference type="SUPFAM" id="SSF55073">
    <property type="entry name" value="Nucleotide cyclase"/>
    <property type="match status" value="1"/>
</dbReference>
<dbReference type="RefSeq" id="WP_016491687.1">
    <property type="nucleotide sequence ID" value="NC_021499.1"/>
</dbReference>
<dbReference type="Gene3D" id="3.30.70.270">
    <property type="match status" value="1"/>
</dbReference>
<dbReference type="HOGENOM" id="CLU_066630_0_0_6"/>
<dbReference type="InterPro" id="IPR029787">
    <property type="entry name" value="Nucleotide_cyclase"/>
</dbReference>
<dbReference type="PROSITE" id="PS50887">
    <property type="entry name" value="GGDEF"/>
    <property type="match status" value="1"/>
</dbReference>
<dbReference type="KEGG" id="pre:PCA10_17530"/>
<feature type="transmembrane region" description="Helical" evidence="3">
    <location>
        <begin position="64"/>
        <end position="81"/>
    </location>
</feature>
<evidence type="ECO:0000313" key="5">
    <source>
        <dbReference type="EMBL" id="BAN47485.1"/>
    </source>
</evidence>